<accession>A0A926Q183</accession>
<organism evidence="2 3">
    <name type="scientific">Sinomicrobium weinanense</name>
    <dbReference type="NCBI Taxonomy" id="2842200"/>
    <lineage>
        <taxon>Bacteria</taxon>
        <taxon>Pseudomonadati</taxon>
        <taxon>Bacteroidota</taxon>
        <taxon>Flavobacteriia</taxon>
        <taxon>Flavobacteriales</taxon>
        <taxon>Flavobacteriaceae</taxon>
        <taxon>Sinomicrobium</taxon>
    </lineage>
</organism>
<dbReference type="Proteomes" id="UP000653730">
    <property type="component" value="Unassembled WGS sequence"/>
</dbReference>
<feature type="transmembrane region" description="Helical" evidence="1">
    <location>
        <begin position="55"/>
        <end position="76"/>
    </location>
</feature>
<evidence type="ECO:0000313" key="2">
    <source>
        <dbReference type="EMBL" id="MBC9795428.1"/>
    </source>
</evidence>
<keyword evidence="1" id="KW-1133">Transmembrane helix</keyword>
<keyword evidence="1" id="KW-0812">Transmembrane</keyword>
<gene>
    <name evidence="2" type="ORF">IBL28_05600</name>
</gene>
<dbReference type="AlphaFoldDB" id="A0A926Q183"/>
<dbReference type="EMBL" id="JACVDC010000010">
    <property type="protein sequence ID" value="MBC9795428.1"/>
    <property type="molecule type" value="Genomic_DNA"/>
</dbReference>
<protein>
    <submittedName>
        <fullName evidence="2">Uncharacterized protein</fullName>
    </submittedName>
</protein>
<name>A0A926Q183_9FLAO</name>
<evidence type="ECO:0000313" key="3">
    <source>
        <dbReference type="Proteomes" id="UP000653730"/>
    </source>
</evidence>
<feature type="transmembrane region" description="Helical" evidence="1">
    <location>
        <begin position="24"/>
        <end position="43"/>
    </location>
</feature>
<proteinExistence type="predicted"/>
<dbReference type="RefSeq" id="WP_187964582.1">
    <property type="nucleotide sequence ID" value="NZ_JAHKRR010000003.1"/>
</dbReference>
<evidence type="ECO:0000256" key="1">
    <source>
        <dbReference type="SAM" id="Phobius"/>
    </source>
</evidence>
<comment type="caution">
    <text evidence="2">The sequence shown here is derived from an EMBL/GenBank/DDBJ whole genome shotgun (WGS) entry which is preliminary data.</text>
</comment>
<sequence length="259" mass="30851">MMIKADNAFNGLVRTIRHFFRTNLFAMFFIVLFCAFTFVEVTYLLDDAYDTTDRIIATVLYFIFLVVATTALYFFFKRKRIKNVNGNWEVINFEEITDKEMTPETKNTPEPSIFITAPLHTSIKLKLRPQGHHGKEGVGQKDMVNYLNDYYNHQYENEIRYFVYMHFETEKKHQRLRKIKGPFEAPPIDDKTNFIELFWVLCKEEIITNSFSDVSAFLNTIYPWLGNSIEKIPSENKFSEHYKNTPNIRTFLNRIKRKR</sequence>
<keyword evidence="3" id="KW-1185">Reference proteome</keyword>
<keyword evidence="1" id="KW-0472">Membrane</keyword>
<reference evidence="2 3" key="1">
    <citation type="submission" date="2020-09" db="EMBL/GenBank/DDBJ databases">
        <title>Sinomicrobium weinanense sp. nov., a halophilic bacteria isolated from saline-alkali soil.</title>
        <authorList>
            <person name="Wu P."/>
            <person name="Ren H."/>
            <person name="Mei Y."/>
            <person name="Liang Y."/>
            <person name="Chen Z."/>
        </authorList>
    </citation>
    <scope>NUCLEOTIDE SEQUENCE [LARGE SCALE GENOMIC DNA]</scope>
    <source>
        <strain evidence="2 3">FJxs</strain>
    </source>
</reference>